<evidence type="ECO:0000313" key="3">
    <source>
        <dbReference type="Proteomes" id="UP000248333"/>
    </source>
</evidence>
<keyword evidence="2" id="KW-0503">Monooxygenase</keyword>
<name>A0A318NMJ0_9ACTN</name>
<dbReference type="PROSITE" id="PS51725">
    <property type="entry name" value="ABM"/>
    <property type="match status" value="1"/>
</dbReference>
<dbReference type="Gene3D" id="3.30.70.100">
    <property type="match status" value="1"/>
</dbReference>
<gene>
    <name evidence="2" type="ORF">C7C45_14605</name>
</gene>
<feature type="domain" description="ABM" evidence="1">
    <location>
        <begin position="2"/>
        <end position="94"/>
    </location>
</feature>
<dbReference type="EMBL" id="PYBV01000017">
    <property type="protein sequence ID" value="PYC69917.1"/>
    <property type="molecule type" value="Genomic_DNA"/>
</dbReference>
<dbReference type="SUPFAM" id="SSF54909">
    <property type="entry name" value="Dimeric alpha+beta barrel"/>
    <property type="match status" value="1"/>
</dbReference>
<dbReference type="GO" id="GO:0004497">
    <property type="term" value="F:monooxygenase activity"/>
    <property type="evidence" value="ECO:0007669"/>
    <property type="project" value="UniProtKB-KW"/>
</dbReference>
<organism evidence="2 3">
    <name type="scientific">Micromonospora arborensis</name>
    <dbReference type="NCBI Taxonomy" id="2116518"/>
    <lineage>
        <taxon>Bacteria</taxon>
        <taxon>Bacillati</taxon>
        <taxon>Actinomycetota</taxon>
        <taxon>Actinomycetes</taxon>
        <taxon>Micromonosporales</taxon>
        <taxon>Micromonosporaceae</taxon>
        <taxon>Micromonospora</taxon>
    </lineage>
</organism>
<proteinExistence type="predicted"/>
<dbReference type="Pfam" id="PF03992">
    <property type="entry name" value="ABM"/>
    <property type="match status" value="1"/>
</dbReference>
<comment type="caution">
    <text evidence="2">The sequence shown here is derived from an EMBL/GenBank/DDBJ whole genome shotgun (WGS) entry which is preliminary data.</text>
</comment>
<dbReference type="Proteomes" id="UP000248333">
    <property type="component" value="Unassembled WGS sequence"/>
</dbReference>
<evidence type="ECO:0000259" key="1">
    <source>
        <dbReference type="PROSITE" id="PS51725"/>
    </source>
</evidence>
<dbReference type="InterPro" id="IPR007138">
    <property type="entry name" value="ABM_dom"/>
</dbReference>
<keyword evidence="3" id="KW-1185">Reference proteome</keyword>
<reference evidence="2 3" key="1">
    <citation type="submission" date="2018-03" db="EMBL/GenBank/DDBJ databases">
        <title>Bioinformatic expansion and discovery of thiopeptide antibiotics.</title>
        <authorList>
            <person name="Schwalen C.J."/>
            <person name="Hudson G.A."/>
            <person name="Mitchell D.A."/>
        </authorList>
    </citation>
    <scope>NUCLEOTIDE SEQUENCE [LARGE SCALE GENOMIC DNA]</scope>
    <source>
        <strain evidence="2 3">NRRL 8041</strain>
    </source>
</reference>
<accession>A0A318NMJ0</accession>
<sequence length="105" mass="11784">MFALVVRFDLKDDESAKAFDALVAETGIEIRAREPGTLIYATHSVEGAPLARVFYECYADREAFEAHEVQPHVIRFHKEREPYTQDARVEFLTVGPSKGLGSLDA</sequence>
<dbReference type="OrthoDB" id="3695636at2"/>
<keyword evidence="2" id="KW-0560">Oxidoreductase</keyword>
<protein>
    <submittedName>
        <fullName evidence="2">Antibiotic biosynthesis monooxygenase</fullName>
    </submittedName>
</protein>
<dbReference type="InterPro" id="IPR011008">
    <property type="entry name" value="Dimeric_a/b-barrel"/>
</dbReference>
<evidence type="ECO:0000313" key="2">
    <source>
        <dbReference type="EMBL" id="PYC69917.1"/>
    </source>
</evidence>
<dbReference type="RefSeq" id="WP_110564211.1">
    <property type="nucleotide sequence ID" value="NZ_PYBV01000017.1"/>
</dbReference>
<dbReference type="AlphaFoldDB" id="A0A318NMJ0"/>